<keyword evidence="1" id="KW-0472">Membrane</keyword>
<comment type="caution">
    <text evidence="2">The sequence shown here is derived from an EMBL/GenBank/DDBJ whole genome shotgun (WGS) entry which is preliminary data.</text>
</comment>
<proteinExistence type="predicted"/>
<evidence type="ECO:0000313" key="2">
    <source>
        <dbReference type="EMBL" id="KMT64791.1"/>
    </source>
</evidence>
<keyword evidence="3" id="KW-1185">Reference proteome</keyword>
<dbReference type="Proteomes" id="UP000037600">
    <property type="component" value="Unassembled WGS sequence"/>
</dbReference>
<gene>
    <name evidence="2" type="ORF">XM47_13105</name>
</gene>
<evidence type="ECO:0008006" key="4">
    <source>
        <dbReference type="Google" id="ProtNLM"/>
    </source>
</evidence>
<name>A0A0J8JK10_9ALTE</name>
<reference evidence="2 3" key="1">
    <citation type="submission" date="2015-04" db="EMBL/GenBank/DDBJ databases">
        <title>Draft Genome Sequence of the Novel Agar-Digesting Marine Bacterium Q1.</title>
        <authorList>
            <person name="Li Y."/>
            <person name="Li D."/>
            <person name="Chen G."/>
            <person name="Du Z."/>
        </authorList>
    </citation>
    <scope>NUCLEOTIDE SEQUENCE [LARGE SCALE GENOMIC DNA]</scope>
    <source>
        <strain evidence="2 3">Q1</strain>
    </source>
</reference>
<evidence type="ECO:0000256" key="1">
    <source>
        <dbReference type="SAM" id="Phobius"/>
    </source>
</evidence>
<dbReference type="EMBL" id="LAZL01000021">
    <property type="protein sequence ID" value="KMT64791.1"/>
    <property type="molecule type" value="Genomic_DNA"/>
</dbReference>
<keyword evidence="1" id="KW-1133">Transmembrane helix</keyword>
<protein>
    <recommendedName>
        <fullName evidence="4">Smp protein</fullName>
    </recommendedName>
</protein>
<feature type="transmembrane region" description="Helical" evidence="1">
    <location>
        <begin position="155"/>
        <end position="174"/>
    </location>
</feature>
<feature type="transmembrane region" description="Helical" evidence="1">
    <location>
        <begin position="20"/>
        <end position="37"/>
    </location>
</feature>
<organism evidence="2 3">
    <name type="scientific">Catenovulum maritimum</name>
    <dbReference type="NCBI Taxonomy" id="1513271"/>
    <lineage>
        <taxon>Bacteria</taxon>
        <taxon>Pseudomonadati</taxon>
        <taxon>Pseudomonadota</taxon>
        <taxon>Gammaproteobacteria</taxon>
        <taxon>Alteromonadales</taxon>
        <taxon>Alteromonadaceae</taxon>
        <taxon>Catenovulum</taxon>
    </lineage>
</organism>
<accession>A0A0J8JK10</accession>
<keyword evidence="1" id="KW-0812">Transmembrane</keyword>
<dbReference type="AlphaFoldDB" id="A0A0J8JK10"/>
<evidence type="ECO:0000313" key="3">
    <source>
        <dbReference type="Proteomes" id="UP000037600"/>
    </source>
</evidence>
<sequence>MPVRQVNHSQDIKWIYRKVLQASLSTLLVCYSIFYWFNSQGEIHQTLANNQYQTAHNYNELINKQVKLPFDSKQLEQVLTSAYSIDEINYLKIADEKGMAKIILDSKPAIDSAYTTVSEIHDENNNLVGYLEINYNSDYLGNIDKLIQAKNSNDVRFIVFLIALASFLMSRAFYKSNITSEHSEQ</sequence>
<dbReference type="RefSeq" id="WP_048693317.1">
    <property type="nucleotide sequence ID" value="NZ_KQ130494.1"/>
</dbReference>